<feature type="compositionally biased region" description="Polar residues" evidence="1">
    <location>
        <begin position="18"/>
        <end position="27"/>
    </location>
</feature>
<dbReference type="AlphaFoldDB" id="A0A9W9X5S3"/>
<evidence type="ECO:0000313" key="3">
    <source>
        <dbReference type="Proteomes" id="UP001148312"/>
    </source>
</evidence>
<keyword evidence="3" id="KW-1185">Reference proteome</keyword>
<reference evidence="2" key="1">
    <citation type="submission" date="2022-12" db="EMBL/GenBank/DDBJ databases">
        <authorList>
            <person name="Petersen C."/>
        </authorList>
    </citation>
    <scope>NUCLEOTIDE SEQUENCE</scope>
    <source>
        <strain evidence="2">IBT 30728</strain>
    </source>
</reference>
<sequence length="286" mass="30407">MAYPQHPAQRAPPMRQYDAQSPVSPVSSRGYAPDFGSNSGYTDRPGAPAGYEARRGSDRSAGGYTDQAHSYQAGPAGAPPYGSSQQPRSVRPPPGPGSPEARRPPMGYNDRRGYPGDRPQGTSRSRTPGARPPPSAGNFDSPFPAVPSSRDPRDRRGPPSREASGIENGMAAMDINGQGLPPRPHTSNSNRRRPDMRQPPPRGPPHNSGRGGYPPGPARAASSGRDDRYNRPYQDPMGPPPPSRSATMPSHMVAPNYPGQPSYREPDFTVAPVSEVPPPRPNTAGG</sequence>
<reference evidence="2" key="2">
    <citation type="journal article" date="2023" name="IMA Fungus">
        <title>Comparative genomic study of the Penicillium genus elucidates a diverse pangenome and 15 lateral gene transfer events.</title>
        <authorList>
            <person name="Petersen C."/>
            <person name="Sorensen T."/>
            <person name="Nielsen M.R."/>
            <person name="Sondergaard T.E."/>
            <person name="Sorensen J.L."/>
            <person name="Fitzpatrick D.A."/>
            <person name="Frisvad J.C."/>
            <person name="Nielsen K.L."/>
        </authorList>
    </citation>
    <scope>NUCLEOTIDE SEQUENCE</scope>
    <source>
        <strain evidence="2">IBT 30728</strain>
    </source>
</reference>
<organism evidence="2 3">
    <name type="scientific">Penicillium diatomitis</name>
    <dbReference type="NCBI Taxonomy" id="2819901"/>
    <lineage>
        <taxon>Eukaryota</taxon>
        <taxon>Fungi</taxon>
        <taxon>Dikarya</taxon>
        <taxon>Ascomycota</taxon>
        <taxon>Pezizomycotina</taxon>
        <taxon>Eurotiomycetes</taxon>
        <taxon>Eurotiomycetidae</taxon>
        <taxon>Eurotiales</taxon>
        <taxon>Aspergillaceae</taxon>
        <taxon>Penicillium</taxon>
    </lineage>
</organism>
<protein>
    <submittedName>
        <fullName evidence="2">Chitin synthase regulatory factor 3</fullName>
    </submittedName>
</protein>
<feature type="region of interest" description="Disordered" evidence="1">
    <location>
        <begin position="1"/>
        <end position="286"/>
    </location>
</feature>
<feature type="compositionally biased region" description="Pro residues" evidence="1">
    <location>
        <begin position="275"/>
        <end position="286"/>
    </location>
</feature>
<dbReference type="EMBL" id="JAPWDQ010000005">
    <property type="protein sequence ID" value="KAJ5484838.1"/>
    <property type="molecule type" value="Genomic_DNA"/>
</dbReference>
<dbReference type="GeneID" id="81624677"/>
<name>A0A9W9X5S3_9EURO</name>
<comment type="caution">
    <text evidence="2">The sequence shown here is derived from an EMBL/GenBank/DDBJ whole genome shotgun (WGS) entry which is preliminary data.</text>
</comment>
<evidence type="ECO:0000256" key="1">
    <source>
        <dbReference type="SAM" id="MobiDB-lite"/>
    </source>
</evidence>
<dbReference type="Proteomes" id="UP001148312">
    <property type="component" value="Unassembled WGS sequence"/>
</dbReference>
<accession>A0A9W9X5S3</accession>
<proteinExistence type="predicted"/>
<gene>
    <name evidence="2" type="ORF">N7539_004826</name>
</gene>
<feature type="compositionally biased region" description="Basic and acidic residues" evidence="1">
    <location>
        <begin position="150"/>
        <end position="159"/>
    </location>
</feature>
<evidence type="ECO:0000313" key="2">
    <source>
        <dbReference type="EMBL" id="KAJ5484838.1"/>
    </source>
</evidence>
<dbReference type="RefSeq" id="XP_056789622.1">
    <property type="nucleotide sequence ID" value="XM_056934428.1"/>
</dbReference>